<reference evidence="4 5" key="1">
    <citation type="journal article" date="2024" name="Chem. Sci.">
        <title>Discovery of megapolipeptins by genome mining of a Burkholderiales bacteria collection.</title>
        <authorList>
            <person name="Paulo B.S."/>
            <person name="Recchia M.J.J."/>
            <person name="Lee S."/>
            <person name="Fergusson C.H."/>
            <person name="Romanowski S.B."/>
            <person name="Hernandez A."/>
            <person name="Krull N."/>
            <person name="Liu D.Y."/>
            <person name="Cavanagh H."/>
            <person name="Bos A."/>
            <person name="Gray C.A."/>
            <person name="Murphy B.T."/>
            <person name="Linington R.G."/>
            <person name="Eustaquio A.S."/>
        </authorList>
    </citation>
    <scope>NUCLEOTIDE SEQUENCE [LARGE SCALE GENOMIC DNA]</scope>
    <source>
        <strain evidence="4 5">RL17-350-BIC-E</strain>
    </source>
</reference>
<comment type="caution">
    <text evidence="4">The sequence shown here is derived from an EMBL/GenBank/DDBJ whole genome shotgun (WGS) entry which is preliminary data.</text>
</comment>
<evidence type="ECO:0000256" key="1">
    <source>
        <dbReference type="ARBA" id="ARBA00005125"/>
    </source>
</evidence>
<name>A0ABW9EB87_9BURK</name>
<dbReference type="Gene3D" id="3.40.50.720">
    <property type="entry name" value="NAD(P)-binding Rossmann-like Domain"/>
    <property type="match status" value="1"/>
</dbReference>
<dbReference type="RefSeq" id="WP_408144414.1">
    <property type="nucleotide sequence ID" value="NZ_JAQQCL010000006.1"/>
</dbReference>
<comment type="similarity">
    <text evidence="2">Belongs to the NAD(P)-dependent epimerase/dehydratase family.</text>
</comment>
<evidence type="ECO:0000313" key="4">
    <source>
        <dbReference type="EMBL" id="MFM0716844.1"/>
    </source>
</evidence>
<dbReference type="InterPro" id="IPR001509">
    <property type="entry name" value="Epimerase_deHydtase"/>
</dbReference>
<keyword evidence="5" id="KW-1185">Reference proteome</keyword>
<dbReference type="EMBL" id="JAQQCL010000006">
    <property type="protein sequence ID" value="MFM0716844.1"/>
    <property type="molecule type" value="Genomic_DNA"/>
</dbReference>
<dbReference type="SUPFAM" id="SSF51735">
    <property type="entry name" value="NAD(P)-binding Rossmann-fold domains"/>
    <property type="match status" value="1"/>
</dbReference>
<dbReference type="InterPro" id="IPR036291">
    <property type="entry name" value="NAD(P)-bd_dom_sf"/>
</dbReference>
<dbReference type="Proteomes" id="UP001629392">
    <property type="component" value="Unassembled WGS sequence"/>
</dbReference>
<protein>
    <submittedName>
        <fullName evidence="4">NAD-dependent epimerase/dehydratase family protein</fullName>
    </submittedName>
</protein>
<dbReference type="PANTHER" id="PTHR43000">
    <property type="entry name" value="DTDP-D-GLUCOSE 4,6-DEHYDRATASE-RELATED"/>
    <property type="match status" value="1"/>
</dbReference>
<gene>
    <name evidence="4" type="ORF">PQQ73_10940</name>
</gene>
<dbReference type="Pfam" id="PF01370">
    <property type="entry name" value="Epimerase"/>
    <property type="match status" value="1"/>
</dbReference>
<evidence type="ECO:0000313" key="5">
    <source>
        <dbReference type="Proteomes" id="UP001629392"/>
    </source>
</evidence>
<evidence type="ECO:0000256" key="2">
    <source>
        <dbReference type="ARBA" id="ARBA00007637"/>
    </source>
</evidence>
<organism evidence="4 5">
    <name type="scientific">Paraburkholderia strydomiana</name>
    <dbReference type="NCBI Taxonomy" id="1245417"/>
    <lineage>
        <taxon>Bacteria</taxon>
        <taxon>Pseudomonadati</taxon>
        <taxon>Pseudomonadota</taxon>
        <taxon>Betaproteobacteria</taxon>
        <taxon>Burkholderiales</taxon>
        <taxon>Burkholderiaceae</taxon>
        <taxon>Paraburkholderia</taxon>
    </lineage>
</organism>
<comment type="pathway">
    <text evidence="1">Bacterial outer membrane biogenesis; LPS O-antigen biosynthesis.</text>
</comment>
<feature type="domain" description="NAD-dependent epimerase/dehydratase" evidence="3">
    <location>
        <begin position="4"/>
        <end position="226"/>
    </location>
</feature>
<sequence length="294" mass="32352">MSNVLITGVQGFTGRYLAERLRRDGHQVSGISHDQHAPENDLYRCDLLDHDAIAEVIDTVRPDCVVHFAAIAFVAHGDVDTMFRTNVVGTRNLLEALANAGNDLGSILIASSANIYGNTAIDPLTEAVPPAPANDYGVSKLAMEYMARLWTDRLPITFVRPFNYTGVGQSPRFVLPKLVDHFRRRAPEIELGALNVARDFSDVRMVVDAYAKLLAISGTGEVYNVCSGTAHGLGDAIDVLERMAGYRIEVKVNPAFVRHGEVRYLRGSNEKLEAAIGPLERIGLEDTLRWMYEA</sequence>
<evidence type="ECO:0000259" key="3">
    <source>
        <dbReference type="Pfam" id="PF01370"/>
    </source>
</evidence>
<dbReference type="Gene3D" id="3.90.25.10">
    <property type="entry name" value="UDP-galactose 4-epimerase, domain 1"/>
    <property type="match status" value="1"/>
</dbReference>
<proteinExistence type="inferred from homology"/>
<accession>A0ABW9EB87</accession>